<sequence>MSIFQATSHAPPVQYFSGASPPVSGFSLKPANLFYYIGHFLAFSALVIPPSVFSLKADKTCCTSPIANLSHQYRTVIPDRRSFLTVSTIYFLK</sequence>
<proteinExistence type="predicted"/>
<keyword evidence="1" id="KW-1133">Transmembrane helix</keyword>
<name>A0A8S5P9J9_9CAUD</name>
<accession>A0A8S5P9J9</accession>
<evidence type="ECO:0000313" key="2">
    <source>
        <dbReference type="EMBL" id="DAE03065.1"/>
    </source>
</evidence>
<feature type="transmembrane region" description="Helical" evidence="1">
    <location>
        <begin position="33"/>
        <end position="55"/>
    </location>
</feature>
<organism evidence="2">
    <name type="scientific">Siphoviridae sp. ct2QJ10</name>
    <dbReference type="NCBI Taxonomy" id="2825315"/>
    <lineage>
        <taxon>Viruses</taxon>
        <taxon>Duplodnaviria</taxon>
        <taxon>Heunggongvirae</taxon>
        <taxon>Uroviricota</taxon>
        <taxon>Caudoviricetes</taxon>
    </lineage>
</organism>
<protein>
    <submittedName>
        <fullName evidence="2">Uncharacterized protein</fullName>
    </submittedName>
</protein>
<reference evidence="2" key="1">
    <citation type="journal article" date="2021" name="Proc. Natl. Acad. Sci. U.S.A.">
        <title>A Catalog of Tens of Thousands of Viruses from Human Metagenomes Reveals Hidden Associations with Chronic Diseases.</title>
        <authorList>
            <person name="Tisza M.J."/>
            <person name="Buck C.B."/>
        </authorList>
    </citation>
    <scope>NUCLEOTIDE SEQUENCE</scope>
    <source>
        <strain evidence="2">Ct2QJ10</strain>
    </source>
</reference>
<keyword evidence="1" id="KW-0472">Membrane</keyword>
<keyword evidence="1" id="KW-0812">Transmembrane</keyword>
<evidence type="ECO:0000256" key="1">
    <source>
        <dbReference type="SAM" id="Phobius"/>
    </source>
</evidence>
<dbReference type="EMBL" id="BK015358">
    <property type="protein sequence ID" value="DAE03065.1"/>
    <property type="molecule type" value="Genomic_DNA"/>
</dbReference>